<accession>A0A212JWQ6</accession>
<proteinExistence type="predicted"/>
<feature type="domain" description="VOC" evidence="1">
    <location>
        <begin position="170"/>
        <end position="288"/>
    </location>
</feature>
<dbReference type="SUPFAM" id="SSF54593">
    <property type="entry name" value="Glyoxalase/Bleomycin resistance protein/Dihydroxybiphenyl dioxygenase"/>
    <property type="match status" value="1"/>
</dbReference>
<dbReference type="Gene3D" id="3.10.180.10">
    <property type="entry name" value="2,3-Dihydroxybiphenyl 1,2-Dioxygenase, domain 1"/>
    <property type="match status" value="2"/>
</dbReference>
<evidence type="ECO:0000259" key="1">
    <source>
        <dbReference type="PROSITE" id="PS51819"/>
    </source>
</evidence>
<dbReference type="PANTHER" id="PTHR40265">
    <property type="entry name" value="BLL2707 PROTEIN"/>
    <property type="match status" value="1"/>
</dbReference>
<evidence type="ECO:0000313" key="2">
    <source>
        <dbReference type="EMBL" id="SBW03881.1"/>
    </source>
</evidence>
<dbReference type="InterPro" id="IPR025870">
    <property type="entry name" value="Glyoxalase-like_dom"/>
</dbReference>
<dbReference type="AlphaFoldDB" id="A0A212JWQ6"/>
<reference evidence="2" key="1">
    <citation type="submission" date="2016-04" db="EMBL/GenBank/DDBJ databases">
        <authorList>
            <person name="Evans L.H."/>
            <person name="Alamgir A."/>
            <person name="Owens N."/>
            <person name="Weber N.D."/>
            <person name="Virtaneva K."/>
            <person name="Barbian K."/>
            <person name="Babar A."/>
            <person name="Rosenke K."/>
        </authorList>
    </citation>
    <scope>NUCLEOTIDE SEQUENCE</scope>
    <source>
        <strain evidence="2">86</strain>
    </source>
</reference>
<keyword evidence="2" id="KW-0223">Dioxygenase</keyword>
<dbReference type="PROSITE" id="PS51819">
    <property type="entry name" value="VOC"/>
    <property type="match status" value="2"/>
</dbReference>
<name>A0A212JWQ6_9PROT</name>
<dbReference type="InterPro" id="IPR029068">
    <property type="entry name" value="Glyas_Bleomycin-R_OHBP_Dase"/>
</dbReference>
<gene>
    <name evidence="2" type="ORF">KL86APRO_11781</name>
</gene>
<keyword evidence="2" id="KW-0560">Oxidoreductase</keyword>
<dbReference type="EMBL" id="FLUO01000001">
    <property type="protein sequence ID" value="SBW03881.1"/>
    <property type="molecule type" value="Genomic_DNA"/>
</dbReference>
<organism evidence="2">
    <name type="scientific">uncultured Alphaproteobacteria bacterium</name>
    <dbReference type="NCBI Taxonomy" id="91750"/>
    <lineage>
        <taxon>Bacteria</taxon>
        <taxon>Pseudomonadati</taxon>
        <taxon>Pseudomonadota</taxon>
        <taxon>Alphaproteobacteria</taxon>
        <taxon>environmental samples</taxon>
    </lineage>
</organism>
<protein>
    <submittedName>
        <fullName evidence="2">Dioxygenase</fullName>
    </submittedName>
</protein>
<feature type="domain" description="VOC" evidence="1">
    <location>
        <begin position="8"/>
        <end position="146"/>
    </location>
</feature>
<dbReference type="PANTHER" id="PTHR40265:SF1">
    <property type="entry name" value="GLYOXALASE-LIKE DOMAIN-CONTAINING PROTEIN"/>
    <property type="match status" value="1"/>
</dbReference>
<dbReference type="GO" id="GO:0051213">
    <property type="term" value="F:dioxygenase activity"/>
    <property type="evidence" value="ECO:0007669"/>
    <property type="project" value="UniProtKB-KW"/>
</dbReference>
<sequence length="288" mass="30546">MAANTITGIDHLVVGVKSLAEAVDTYARLGFALTPYGQHEGMGTGNHCIMMPHDYIELVGVSPEAADSELRRRLTKSLESRGNGVMAVAFHTEDGAATHQALVRKGVAAAAPQSVIRTIGTKPQPVRAALSMVRLPEDALVGLSAFVAQHLSPEAVRRPGWMAHPNGAVGLDSLTLIVDDPMAAKDAYESFFGAGVAAITDHTVAVHLGDHTIFLCSADQLTQLHPDVELDDAPKPPAPVAIGIKVRDIEETARVLAANRVGFRMLKEGMIRVPPSETLGTLIEFCEG</sequence>
<dbReference type="Pfam" id="PF13468">
    <property type="entry name" value="Glyoxalase_3"/>
    <property type="match status" value="1"/>
</dbReference>
<dbReference type="InterPro" id="IPR037523">
    <property type="entry name" value="VOC_core"/>
</dbReference>